<dbReference type="EnsemblMetazoa" id="G5048.9">
    <property type="protein sequence ID" value="G5048.9:cds"/>
    <property type="gene ID" value="G5048"/>
</dbReference>
<evidence type="ECO:0000256" key="6">
    <source>
        <dbReference type="SAM" id="MobiDB-lite"/>
    </source>
</evidence>
<evidence type="ECO:0000256" key="1">
    <source>
        <dbReference type="ARBA" id="ARBA00004141"/>
    </source>
</evidence>
<evidence type="ECO:0000256" key="3">
    <source>
        <dbReference type="ARBA" id="ARBA00022692"/>
    </source>
</evidence>
<keyword evidence="11" id="KW-1185">Reference proteome</keyword>
<keyword evidence="4 7" id="KW-1133">Transmembrane helix</keyword>
<dbReference type="PROSITE" id="PS51257">
    <property type="entry name" value="PROKAR_LIPOPROTEIN"/>
    <property type="match status" value="1"/>
</dbReference>
<dbReference type="GO" id="GO:0140410">
    <property type="term" value="F:monoatomic cation:bicarbonate symporter activity"/>
    <property type="evidence" value="ECO:0007669"/>
    <property type="project" value="TreeGrafter"/>
</dbReference>
<comment type="similarity">
    <text evidence="2">Belongs to the ZIP transporter (TC 2.A.5) family.</text>
</comment>
<feature type="compositionally biased region" description="Basic and acidic residues" evidence="6">
    <location>
        <begin position="148"/>
        <end position="182"/>
    </location>
</feature>
<evidence type="ECO:0000313" key="10">
    <source>
        <dbReference type="EnsemblMetazoa" id="G5048.9:cds"/>
    </source>
</evidence>
<feature type="transmembrane region" description="Helical" evidence="7">
    <location>
        <begin position="633"/>
        <end position="653"/>
    </location>
</feature>
<protein>
    <recommendedName>
        <fullName evidence="9">Zinc transporter ZIP4/12 EF-hand domain-containing protein</fullName>
    </recommendedName>
</protein>
<feature type="signal peptide" evidence="8">
    <location>
        <begin position="1"/>
        <end position="23"/>
    </location>
</feature>
<dbReference type="Pfam" id="PF02535">
    <property type="entry name" value="Zip"/>
    <property type="match status" value="1"/>
</dbReference>
<dbReference type="InterPro" id="IPR003689">
    <property type="entry name" value="ZIP"/>
</dbReference>
<feature type="region of interest" description="Disordered" evidence="6">
    <location>
        <begin position="134"/>
        <end position="216"/>
    </location>
</feature>
<feature type="transmembrane region" description="Helical" evidence="7">
    <location>
        <begin position="697"/>
        <end position="717"/>
    </location>
</feature>
<evidence type="ECO:0000259" key="9">
    <source>
        <dbReference type="Pfam" id="PF21116"/>
    </source>
</evidence>
<accession>A0A8W8NB69</accession>
<dbReference type="PANTHER" id="PTHR12191">
    <property type="entry name" value="SOLUTE CARRIER FAMILY 39"/>
    <property type="match status" value="1"/>
</dbReference>
<reference evidence="10" key="1">
    <citation type="submission" date="2022-08" db="UniProtKB">
        <authorList>
            <consortium name="EnsemblMetazoa"/>
        </authorList>
    </citation>
    <scope>IDENTIFICATION</scope>
    <source>
        <strain evidence="10">05x7-T-G4-1.051#20</strain>
    </source>
</reference>
<dbReference type="GO" id="GO:0005385">
    <property type="term" value="F:zinc ion transmembrane transporter activity"/>
    <property type="evidence" value="ECO:0007669"/>
    <property type="project" value="TreeGrafter"/>
</dbReference>
<feature type="domain" description="Zinc transporter ZIP4/12 EF-hand" evidence="9">
    <location>
        <begin position="283"/>
        <end position="382"/>
    </location>
</feature>
<dbReference type="Proteomes" id="UP000005408">
    <property type="component" value="Unassembled WGS sequence"/>
</dbReference>
<feature type="transmembrane region" description="Helical" evidence="7">
    <location>
        <begin position="402"/>
        <end position="425"/>
    </location>
</feature>
<proteinExistence type="inferred from homology"/>
<feature type="transmembrane region" description="Helical" evidence="7">
    <location>
        <begin position="659"/>
        <end position="676"/>
    </location>
</feature>
<feature type="compositionally biased region" description="Polar residues" evidence="6">
    <location>
        <begin position="134"/>
        <end position="146"/>
    </location>
</feature>
<keyword evidence="3 7" id="KW-0812">Transmembrane</keyword>
<feature type="transmembrane region" description="Helical" evidence="7">
    <location>
        <begin position="486"/>
        <end position="503"/>
    </location>
</feature>
<dbReference type="PANTHER" id="PTHR12191:SF37">
    <property type="entry name" value="ZINC TRANSPORTER FOI"/>
    <property type="match status" value="1"/>
</dbReference>
<keyword evidence="8" id="KW-0732">Signal</keyword>
<dbReference type="InterPro" id="IPR049406">
    <property type="entry name" value="ZIP4_12_EF-hand"/>
</dbReference>
<keyword evidence="5 7" id="KW-0472">Membrane</keyword>
<evidence type="ECO:0000256" key="8">
    <source>
        <dbReference type="SAM" id="SignalP"/>
    </source>
</evidence>
<evidence type="ECO:0000256" key="2">
    <source>
        <dbReference type="ARBA" id="ARBA00006939"/>
    </source>
</evidence>
<evidence type="ECO:0000256" key="5">
    <source>
        <dbReference type="ARBA" id="ARBA00023136"/>
    </source>
</evidence>
<dbReference type="InterPro" id="IPR050799">
    <property type="entry name" value="ZIP_Transporter"/>
</dbReference>
<dbReference type="GO" id="GO:0005886">
    <property type="term" value="C:plasma membrane"/>
    <property type="evidence" value="ECO:0007669"/>
    <property type="project" value="TreeGrafter"/>
</dbReference>
<evidence type="ECO:0000256" key="7">
    <source>
        <dbReference type="SAM" id="Phobius"/>
    </source>
</evidence>
<feature type="transmembrane region" description="Helical" evidence="7">
    <location>
        <begin position="437"/>
        <end position="459"/>
    </location>
</feature>
<dbReference type="GO" id="GO:0071578">
    <property type="term" value="P:zinc ion import across plasma membrane"/>
    <property type="evidence" value="ECO:0007669"/>
    <property type="project" value="TreeGrafter"/>
</dbReference>
<feature type="chain" id="PRO_5036458142" description="Zinc transporter ZIP4/12 EF-hand domain-containing protein" evidence="8">
    <location>
        <begin position="24"/>
        <end position="723"/>
    </location>
</feature>
<organism evidence="10 11">
    <name type="scientific">Magallana gigas</name>
    <name type="common">Pacific oyster</name>
    <name type="synonym">Crassostrea gigas</name>
    <dbReference type="NCBI Taxonomy" id="29159"/>
    <lineage>
        <taxon>Eukaryota</taxon>
        <taxon>Metazoa</taxon>
        <taxon>Spiralia</taxon>
        <taxon>Lophotrochozoa</taxon>
        <taxon>Mollusca</taxon>
        <taxon>Bivalvia</taxon>
        <taxon>Autobranchia</taxon>
        <taxon>Pteriomorphia</taxon>
        <taxon>Ostreida</taxon>
        <taxon>Ostreoidea</taxon>
        <taxon>Ostreidae</taxon>
        <taxon>Magallana</taxon>
    </lineage>
</organism>
<evidence type="ECO:0000256" key="4">
    <source>
        <dbReference type="ARBA" id="ARBA00022989"/>
    </source>
</evidence>
<evidence type="ECO:0000313" key="11">
    <source>
        <dbReference type="Proteomes" id="UP000005408"/>
    </source>
</evidence>
<name>A0A8W8NB69_MAGGI</name>
<sequence length="723" mass="80067">MDRRFCSLIGVVLFLMVLACGYGLELDHHEDHVEMMLDPFDRVKDLLKIHSKGLTLAAVNSLVQKLFSRIHCTPPTSVPAAGGAKPCTQSLCLSGSEIFAYLGLQETEEILESHFGDLSNLLLYYTTIAKNSCQQTPTINSSSPKTFYTDDHHDDHTDRPSDTSTEDHTDDHGHDHDDDDHMTTSSVTAHHDDDDHSNEDDHDSHEHDDDDDDHKTVNLHQTKCLSAGRLYDEMYKDPLEDMFGDEHDLEGLSQLLLFHMLSGDKVSPNCRTLPRKNYMESSLLRYVHASNDTIRKKDFENLMTALGLVQTAKVMEDSMDSHDGHDHRRRKRAVPDNESYPNKCYNADEILAIYNARNTDTLTKKNFLELCPSLIYQQVSKACAPLPQQGSKPKLTLDSSEAYGYGTLAVFIVCLCSIVAVLFIPFANTICLRTFDYVLGVFLGLAVGTLIADSILHLFPAAFGLHVHSEDEHNHAHGDGVTMEPYVGYGLAAMAGIYAFYFMEMCFNLFSKSDGAEDDHGHSHLPSLDKMELHSGMKNGKTTSRSELYEVQSNADSESPKISTASSRSLIFMVLLGDALHNFADGLAIGAAFTESASVGIATTITVFCHELPHELGDYAILVSSGLSRGRALLFNFLSSLTAFIGLYIGISVSTDDTVRQWIFAITAGLFLYIALADMMPHLTKVKGPHGKRLLMIICNNIGIFVGVLILVLLSLFESKIKV</sequence>
<dbReference type="GO" id="GO:0030003">
    <property type="term" value="P:intracellular monoatomic cation homeostasis"/>
    <property type="evidence" value="ECO:0007669"/>
    <property type="project" value="TreeGrafter"/>
</dbReference>
<feature type="region of interest" description="Disordered" evidence="6">
    <location>
        <begin position="318"/>
        <end position="338"/>
    </location>
</feature>
<comment type="subcellular location">
    <subcellularLocation>
        <location evidence="1">Membrane</location>
        <topology evidence="1">Multi-pass membrane protein</topology>
    </subcellularLocation>
</comment>
<dbReference type="Pfam" id="PF21116">
    <property type="entry name" value="EF-hand_Zip"/>
    <property type="match status" value="1"/>
</dbReference>
<dbReference type="AlphaFoldDB" id="A0A8W8NB69"/>